<gene>
    <name evidence="2" type="ordered locus">ELI_01370</name>
</gene>
<keyword evidence="3" id="KW-1185">Reference proteome</keyword>
<dbReference type="Proteomes" id="UP000008808">
    <property type="component" value="Chromosome"/>
</dbReference>
<organism evidence="2 3">
    <name type="scientific">Erythrobacter litoralis (strain HTCC2594)</name>
    <dbReference type="NCBI Taxonomy" id="314225"/>
    <lineage>
        <taxon>Bacteria</taxon>
        <taxon>Pseudomonadati</taxon>
        <taxon>Pseudomonadota</taxon>
        <taxon>Alphaproteobacteria</taxon>
        <taxon>Sphingomonadales</taxon>
        <taxon>Erythrobacteraceae</taxon>
        <taxon>Erythrobacter/Porphyrobacter group</taxon>
        <taxon>Erythrobacter</taxon>
    </lineage>
</organism>
<reference evidence="3" key="1">
    <citation type="journal article" date="2009" name="J. Bacteriol.">
        <title>Complete genome sequence of Erythrobacter litoralis HTCC2594.</title>
        <authorList>
            <person name="Oh H.M."/>
            <person name="Giovannoni S.J."/>
            <person name="Ferriera S."/>
            <person name="Johnson J."/>
            <person name="Cho J.C."/>
        </authorList>
    </citation>
    <scope>NUCLEOTIDE SEQUENCE [LARGE SCALE GENOMIC DNA]</scope>
    <source>
        <strain evidence="3">HTCC2594</strain>
    </source>
</reference>
<dbReference type="KEGG" id="eli:ELI_01370"/>
<feature type="compositionally biased region" description="Basic and acidic residues" evidence="1">
    <location>
        <begin position="20"/>
        <end position="38"/>
    </location>
</feature>
<dbReference type="EMBL" id="CP000157">
    <property type="protein sequence ID" value="ABC62366.1"/>
    <property type="molecule type" value="Genomic_DNA"/>
</dbReference>
<evidence type="ECO:0000313" key="3">
    <source>
        <dbReference type="Proteomes" id="UP000008808"/>
    </source>
</evidence>
<sequence>MKTAGFHSIIPDSGAAATDRGSRNKGKLDSRLRGNDEV</sequence>
<dbReference type="AlphaFoldDB" id="Q2ND75"/>
<accession>Q2ND75</accession>
<dbReference type="HOGENOM" id="CLU_3327673_0_0_5"/>
<name>Q2ND75_ERYLH</name>
<protein>
    <submittedName>
        <fullName evidence="2">Uncharacterized protein</fullName>
    </submittedName>
</protein>
<evidence type="ECO:0000256" key="1">
    <source>
        <dbReference type="SAM" id="MobiDB-lite"/>
    </source>
</evidence>
<feature type="region of interest" description="Disordered" evidence="1">
    <location>
        <begin position="1"/>
        <end position="38"/>
    </location>
</feature>
<evidence type="ECO:0000313" key="2">
    <source>
        <dbReference type="EMBL" id="ABC62366.1"/>
    </source>
</evidence>
<proteinExistence type="predicted"/>